<feature type="non-terminal residue" evidence="2">
    <location>
        <position position="1"/>
    </location>
</feature>
<sequence length="115" mass="12514">PHRRWRRPHPLRSRHPQCGDEGDRGFGGKKLGQRRVGKLALAIRSGAATARSRCESVASQNVPLLPERMVEKSSASEGAYRRCARSVPGTMNDRNMGLSGIAFADLSLGGEGYVQ</sequence>
<protein>
    <submittedName>
        <fullName evidence="2">Uncharacterized protein</fullName>
    </submittedName>
</protein>
<accession>A0A401TYC2</accession>
<feature type="compositionally biased region" description="Basic residues" evidence="1">
    <location>
        <begin position="1"/>
        <end position="15"/>
    </location>
</feature>
<name>A0A401TYC2_CHIPU</name>
<evidence type="ECO:0000313" key="3">
    <source>
        <dbReference type="Proteomes" id="UP000287033"/>
    </source>
</evidence>
<dbReference type="EMBL" id="BEZZ01211122">
    <property type="protein sequence ID" value="GCC47637.1"/>
    <property type="molecule type" value="Genomic_DNA"/>
</dbReference>
<dbReference type="AlphaFoldDB" id="A0A401TYC2"/>
<organism evidence="2 3">
    <name type="scientific">Chiloscyllium punctatum</name>
    <name type="common">Brownbanded bambooshark</name>
    <name type="synonym">Hemiscyllium punctatum</name>
    <dbReference type="NCBI Taxonomy" id="137246"/>
    <lineage>
        <taxon>Eukaryota</taxon>
        <taxon>Metazoa</taxon>
        <taxon>Chordata</taxon>
        <taxon>Craniata</taxon>
        <taxon>Vertebrata</taxon>
        <taxon>Chondrichthyes</taxon>
        <taxon>Elasmobranchii</taxon>
        <taxon>Galeomorphii</taxon>
        <taxon>Galeoidea</taxon>
        <taxon>Orectolobiformes</taxon>
        <taxon>Hemiscylliidae</taxon>
        <taxon>Chiloscyllium</taxon>
    </lineage>
</organism>
<feature type="compositionally biased region" description="Basic and acidic residues" evidence="1">
    <location>
        <begin position="17"/>
        <end position="26"/>
    </location>
</feature>
<evidence type="ECO:0000256" key="1">
    <source>
        <dbReference type="SAM" id="MobiDB-lite"/>
    </source>
</evidence>
<proteinExistence type="predicted"/>
<gene>
    <name evidence="2" type="ORF">chiPu_0031495</name>
</gene>
<keyword evidence="3" id="KW-1185">Reference proteome</keyword>
<comment type="caution">
    <text evidence="2">The sequence shown here is derived from an EMBL/GenBank/DDBJ whole genome shotgun (WGS) entry which is preliminary data.</text>
</comment>
<evidence type="ECO:0000313" key="2">
    <source>
        <dbReference type="EMBL" id="GCC47637.1"/>
    </source>
</evidence>
<feature type="region of interest" description="Disordered" evidence="1">
    <location>
        <begin position="1"/>
        <end position="31"/>
    </location>
</feature>
<reference evidence="2 3" key="1">
    <citation type="journal article" date="2018" name="Nat. Ecol. Evol.">
        <title>Shark genomes provide insights into elasmobranch evolution and the origin of vertebrates.</title>
        <authorList>
            <person name="Hara Y"/>
            <person name="Yamaguchi K"/>
            <person name="Onimaru K"/>
            <person name="Kadota M"/>
            <person name="Koyanagi M"/>
            <person name="Keeley SD"/>
            <person name="Tatsumi K"/>
            <person name="Tanaka K"/>
            <person name="Motone F"/>
            <person name="Kageyama Y"/>
            <person name="Nozu R"/>
            <person name="Adachi N"/>
            <person name="Nishimura O"/>
            <person name="Nakagawa R"/>
            <person name="Tanegashima C"/>
            <person name="Kiyatake I"/>
            <person name="Matsumoto R"/>
            <person name="Murakumo K"/>
            <person name="Nishida K"/>
            <person name="Terakita A"/>
            <person name="Kuratani S"/>
            <person name="Sato K"/>
            <person name="Hyodo S Kuraku.S."/>
        </authorList>
    </citation>
    <scope>NUCLEOTIDE SEQUENCE [LARGE SCALE GENOMIC DNA]</scope>
</reference>
<dbReference type="Proteomes" id="UP000287033">
    <property type="component" value="Unassembled WGS sequence"/>
</dbReference>